<dbReference type="Pfam" id="PF07486">
    <property type="entry name" value="Hydrolase_2"/>
    <property type="match status" value="1"/>
</dbReference>
<sequence length="401" mass="42989">MRLIAPLLDWLKARFPDGRGTGLSVVALLALSGVAMTASSTARPELDLRVQAVMDATRGALGPEGLEAMAARMNPAQLALAMRHDPGMQTVGHFGMTPGWETLSLGGKPTLEQGETGLEAHRLNAARPVTRGLLRPARPFSLGRIATADRNRALRCLTQAVYYEAALEPRPGQEAVAQVVLNRVRDPNFPNTVCGVVFQGAERITGCQFSFTCDGALSQAPVAWAWKRAEDVARRALDGHVAERVGTATHYHADYVFPWWAPSLGKIDQIGAHIFYRWKGFPGETAAFSQAYAGREPVIDEARFSRPRLLLADSADDAVETTLDGTVVGAPPRTVEINGQTRVVGAVSLGGRRQPTPEEIAEINSSLADFEAEESPAPRAAPAPVPGVVALEVEEVGRPGR</sequence>
<evidence type="ECO:0000313" key="2">
    <source>
        <dbReference type="EMBL" id="MBB5661031.1"/>
    </source>
</evidence>
<name>A0A7W9A3Z3_9CAUL</name>
<proteinExistence type="predicted"/>
<gene>
    <name evidence="2" type="ORF">FHS65_001789</name>
</gene>
<reference evidence="2 3" key="1">
    <citation type="submission" date="2020-08" db="EMBL/GenBank/DDBJ databases">
        <title>Genomic Encyclopedia of Type Strains, Phase IV (KMG-IV): sequencing the most valuable type-strain genomes for metagenomic binning, comparative biology and taxonomic classification.</title>
        <authorList>
            <person name="Goeker M."/>
        </authorList>
    </citation>
    <scope>NUCLEOTIDE SEQUENCE [LARGE SCALE GENOMIC DNA]</scope>
    <source>
        <strain evidence="2 3">DSM 24448</strain>
    </source>
</reference>
<keyword evidence="3" id="KW-1185">Reference proteome</keyword>
<dbReference type="Proteomes" id="UP000548978">
    <property type="component" value="Unassembled WGS sequence"/>
</dbReference>
<protein>
    <recommendedName>
        <fullName evidence="1">Cell wall hydrolase SleB domain-containing protein</fullName>
    </recommendedName>
</protein>
<dbReference type="AlphaFoldDB" id="A0A7W9A3Z3"/>
<organism evidence="2 3">
    <name type="scientific">Brevundimonas halotolerans</name>
    <dbReference type="NCBI Taxonomy" id="69670"/>
    <lineage>
        <taxon>Bacteria</taxon>
        <taxon>Pseudomonadati</taxon>
        <taxon>Pseudomonadota</taxon>
        <taxon>Alphaproteobacteria</taxon>
        <taxon>Caulobacterales</taxon>
        <taxon>Caulobacteraceae</taxon>
        <taxon>Brevundimonas</taxon>
    </lineage>
</organism>
<evidence type="ECO:0000259" key="1">
    <source>
        <dbReference type="Pfam" id="PF07486"/>
    </source>
</evidence>
<dbReference type="OrthoDB" id="9785345at2"/>
<dbReference type="GO" id="GO:0016787">
    <property type="term" value="F:hydrolase activity"/>
    <property type="evidence" value="ECO:0007669"/>
    <property type="project" value="InterPro"/>
</dbReference>
<accession>A0A7W9A3Z3</accession>
<evidence type="ECO:0000313" key="3">
    <source>
        <dbReference type="Proteomes" id="UP000548978"/>
    </source>
</evidence>
<comment type="caution">
    <text evidence="2">The sequence shown here is derived from an EMBL/GenBank/DDBJ whole genome shotgun (WGS) entry which is preliminary data.</text>
</comment>
<dbReference type="InterPro" id="IPR011105">
    <property type="entry name" value="Cell_wall_hydrolase_SleB"/>
</dbReference>
<feature type="domain" description="Cell wall hydrolase SleB" evidence="1">
    <location>
        <begin position="168"/>
        <end position="276"/>
    </location>
</feature>
<dbReference type="RefSeq" id="WP_123288278.1">
    <property type="nucleotide sequence ID" value="NZ_JACIJB010000007.1"/>
</dbReference>
<dbReference type="Gene3D" id="1.10.10.2520">
    <property type="entry name" value="Cell wall hydrolase SleB, domain 1"/>
    <property type="match status" value="1"/>
</dbReference>
<dbReference type="EMBL" id="JACIJB010000007">
    <property type="protein sequence ID" value="MBB5661031.1"/>
    <property type="molecule type" value="Genomic_DNA"/>
</dbReference>
<dbReference type="InterPro" id="IPR042047">
    <property type="entry name" value="SleB_dom1"/>
</dbReference>